<dbReference type="Pfam" id="PF04892">
    <property type="entry name" value="VanZ"/>
    <property type="match status" value="1"/>
</dbReference>
<organism evidence="3 4">
    <name type="scientific">Paenibacillus lignilyticus</name>
    <dbReference type="NCBI Taxonomy" id="1172615"/>
    <lineage>
        <taxon>Bacteria</taxon>
        <taxon>Bacillati</taxon>
        <taxon>Bacillota</taxon>
        <taxon>Bacilli</taxon>
        <taxon>Bacillales</taxon>
        <taxon>Paenibacillaceae</taxon>
        <taxon>Paenibacillus</taxon>
    </lineage>
</organism>
<gene>
    <name evidence="3" type="ORF">I8J30_28715</name>
</gene>
<dbReference type="PANTHER" id="PTHR36834">
    <property type="entry name" value="MEMBRANE PROTEIN-RELATED"/>
    <property type="match status" value="1"/>
</dbReference>
<evidence type="ECO:0000256" key="1">
    <source>
        <dbReference type="SAM" id="Phobius"/>
    </source>
</evidence>
<name>A0ABS5CLD3_9BACL</name>
<feature type="transmembrane region" description="Helical" evidence="1">
    <location>
        <begin position="61"/>
        <end position="81"/>
    </location>
</feature>
<dbReference type="InterPro" id="IPR053150">
    <property type="entry name" value="Teicoplanin_resist-assoc"/>
</dbReference>
<feature type="domain" description="VanZ-like" evidence="2">
    <location>
        <begin position="14"/>
        <end position="132"/>
    </location>
</feature>
<dbReference type="PANTHER" id="PTHR36834:SF2">
    <property type="entry name" value="MEMBRANE PROTEIN"/>
    <property type="match status" value="1"/>
</dbReference>
<feature type="transmembrane region" description="Helical" evidence="1">
    <location>
        <begin position="115"/>
        <end position="132"/>
    </location>
</feature>
<accession>A0ABS5CLD3</accession>
<comment type="caution">
    <text evidence="3">The sequence shown here is derived from an EMBL/GenBank/DDBJ whole genome shotgun (WGS) entry which is preliminary data.</text>
</comment>
<dbReference type="InterPro" id="IPR006976">
    <property type="entry name" value="VanZ-like"/>
</dbReference>
<protein>
    <submittedName>
        <fullName evidence="3">VanZ family protein</fullName>
    </submittedName>
</protein>
<dbReference type="Proteomes" id="UP000673394">
    <property type="component" value="Unassembled WGS sequence"/>
</dbReference>
<proteinExistence type="predicted"/>
<dbReference type="RefSeq" id="WP_210663923.1">
    <property type="nucleotide sequence ID" value="NZ_JAGKSP010000021.1"/>
</dbReference>
<dbReference type="EMBL" id="JAGKSP010000021">
    <property type="protein sequence ID" value="MBP3966673.1"/>
    <property type="molecule type" value="Genomic_DNA"/>
</dbReference>
<evidence type="ECO:0000313" key="3">
    <source>
        <dbReference type="EMBL" id="MBP3966673.1"/>
    </source>
</evidence>
<evidence type="ECO:0000259" key="2">
    <source>
        <dbReference type="Pfam" id="PF04892"/>
    </source>
</evidence>
<keyword evidence="1" id="KW-1133">Transmembrane helix</keyword>
<reference evidence="3 4" key="1">
    <citation type="submission" date="2021-04" db="EMBL/GenBank/DDBJ databases">
        <title>Paenibacillus sp. DLE-14 whole genome sequence.</title>
        <authorList>
            <person name="Ham Y.J."/>
        </authorList>
    </citation>
    <scope>NUCLEOTIDE SEQUENCE [LARGE SCALE GENOMIC DNA]</scope>
    <source>
        <strain evidence="3 4">DLE-14</strain>
    </source>
</reference>
<sequence>MVHEKKNRLTLALFCIYLLVLVWSILFKFHVSLSDIQADRAINLIPFQDSVSVSGLRSMEILVNILVFIPFGTYMGILTFNRPFWTKVLLIFGTSLVLEIVQYICSIGRTDITDLLNNTLGGMLGIVIYRALHKILKTRAAKVVNLFSMMAIILVPLFIALYLSITGIRIRL</sequence>
<evidence type="ECO:0000313" key="4">
    <source>
        <dbReference type="Proteomes" id="UP000673394"/>
    </source>
</evidence>
<feature type="transmembrane region" description="Helical" evidence="1">
    <location>
        <begin position="9"/>
        <end position="27"/>
    </location>
</feature>
<feature type="transmembrane region" description="Helical" evidence="1">
    <location>
        <begin position="144"/>
        <end position="165"/>
    </location>
</feature>
<keyword evidence="1" id="KW-0812">Transmembrane</keyword>
<keyword evidence="1" id="KW-0472">Membrane</keyword>
<feature type="transmembrane region" description="Helical" evidence="1">
    <location>
        <begin position="88"/>
        <end position="109"/>
    </location>
</feature>
<keyword evidence="4" id="KW-1185">Reference proteome</keyword>